<comment type="caution">
    <text evidence="3">The sequence shown here is derived from an EMBL/GenBank/DDBJ whole genome shotgun (WGS) entry which is preliminary data.</text>
</comment>
<feature type="transmembrane region" description="Helical" evidence="1">
    <location>
        <begin position="209"/>
        <end position="237"/>
    </location>
</feature>
<dbReference type="Proteomes" id="UP000028875">
    <property type="component" value="Unassembled WGS sequence"/>
</dbReference>
<dbReference type="PROSITE" id="PS51996">
    <property type="entry name" value="TR_MART"/>
    <property type="match status" value="1"/>
</dbReference>
<reference evidence="4" key="2">
    <citation type="submission" date="2014-05" db="EMBL/GenBank/DDBJ databases">
        <title>Draft genome sequence of Virgibacillus massiliensis Vm-5.</title>
        <authorList>
            <person name="Khelaifia S."/>
            <person name="Croce O."/>
            <person name="Lagier J.C."/>
            <person name="Raoult D."/>
        </authorList>
    </citation>
    <scope>NUCLEOTIDE SEQUENCE [LARGE SCALE GENOMIC DNA]</scope>
    <source>
        <strain evidence="4">Vm-5</strain>
    </source>
</reference>
<dbReference type="EMBL" id="CCDP010000002">
    <property type="protein sequence ID" value="CDQ40389.1"/>
    <property type="molecule type" value="Genomic_DNA"/>
</dbReference>
<evidence type="ECO:0000259" key="2">
    <source>
        <dbReference type="Pfam" id="PF03496"/>
    </source>
</evidence>
<dbReference type="STRING" id="1462526.BN990_02711"/>
<dbReference type="RefSeq" id="WP_051739195.1">
    <property type="nucleotide sequence ID" value="NZ_BNER01000004.1"/>
</dbReference>
<dbReference type="eggNOG" id="COG5585">
    <property type="taxonomic scope" value="Bacteria"/>
</dbReference>
<reference evidence="3 4" key="1">
    <citation type="submission" date="2014-03" db="EMBL/GenBank/DDBJ databases">
        <authorList>
            <person name="Urmite Genomes U."/>
        </authorList>
    </citation>
    <scope>NUCLEOTIDE SEQUENCE [LARGE SCALE GENOMIC DNA]</scope>
    <source>
        <strain evidence="3 4">Vm-5</strain>
    </source>
</reference>
<sequence>MDVKYIPSDWEKIRSGLGDLVGLGRWGKGMIDELKDITENMEDAASDIAEYDSDGVISFSHIDRESTYQKLYEDFQVMHDFTGKVGDIVDRTMDQPFYEDIDAFVSAMKEATISNYTTKNRIGATEEQITYHGYGAMHTTREVPKTEVSLDDLFSGDTFYGEQMQIEYEMWKAEHPDQDFTQEEYQMAAVNMNAFEYESIKDQQLNKEFWVNIGALVVVVGVAVVCPPAGLALGAAYGSLELGSAISGKDWSSGRELDTGERWMRGALAPLDIIPGVAGIKKFSSGVRIANQAADIGQFGLTSGIKSSMQQELKHVGDMVTTAGKHSASRLKHAGAVVIAKVAKDATAIAKAADAGIISAKNLTSTRKTIALDQVGKVTMPAENTHHFAKKMEEPVSKTDVGKVGGDTLNKNAIRFTNLDEANEWGNLYYNDWITSLSESEKEAIKRYTGNDYRKINNYLRGVSDSLEGLDIQVIDNITSGLDKAYVPRNLKVYRGTDLKPFIDLYKLNDEGEVIVDSLIGKTIKDDGFTSTAMVRESSFGHMNVSWEINVPEGSNAAYIGGISHYPNEAELLLNAGQEMVIKQATVNSDGKIHLVLDLLK</sequence>
<evidence type="ECO:0000313" key="3">
    <source>
        <dbReference type="EMBL" id="CDQ40389.1"/>
    </source>
</evidence>
<accession>A0A024QD08</accession>
<proteinExistence type="predicted"/>
<dbReference type="InterPro" id="IPR003540">
    <property type="entry name" value="ADP-ribosyltransferase"/>
</dbReference>
<keyword evidence="1" id="KW-0812">Transmembrane</keyword>
<dbReference type="GO" id="GO:0005576">
    <property type="term" value="C:extracellular region"/>
    <property type="evidence" value="ECO:0007669"/>
    <property type="project" value="InterPro"/>
</dbReference>
<keyword evidence="1" id="KW-1133">Transmembrane helix</keyword>
<name>A0A024QD08_9BACI</name>
<protein>
    <submittedName>
        <fullName evidence="3">Mono-ADP-ribosyltransferase C3</fullName>
    </submittedName>
</protein>
<dbReference type="SUPFAM" id="SSF56399">
    <property type="entry name" value="ADP-ribosylation"/>
    <property type="match status" value="1"/>
</dbReference>
<dbReference type="CDD" id="cd00233">
    <property type="entry name" value="VIP2"/>
    <property type="match status" value="1"/>
</dbReference>
<gene>
    <name evidence="3" type="primary">c3</name>
    <name evidence="3" type="ORF">BN990_02711</name>
</gene>
<dbReference type="GO" id="GO:0016740">
    <property type="term" value="F:transferase activity"/>
    <property type="evidence" value="ECO:0007669"/>
    <property type="project" value="UniProtKB-KW"/>
</dbReference>
<dbReference type="Pfam" id="PF03496">
    <property type="entry name" value="ADPrib_exo_Tox"/>
    <property type="match status" value="1"/>
</dbReference>
<keyword evidence="1" id="KW-0472">Membrane</keyword>
<dbReference type="Gene3D" id="3.90.176.10">
    <property type="entry name" value="Toxin ADP-ribosyltransferase, Chain A, domain 1"/>
    <property type="match status" value="1"/>
</dbReference>
<keyword evidence="3" id="KW-0808">Transferase</keyword>
<evidence type="ECO:0000256" key="1">
    <source>
        <dbReference type="SAM" id="Phobius"/>
    </source>
</evidence>
<dbReference type="AlphaFoldDB" id="A0A024QD08"/>
<feature type="domain" description="ADP ribosyltransferase" evidence="2">
    <location>
        <begin position="422"/>
        <end position="598"/>
    </location>
</feature>
<evidence type="ECO:0000313" key="4">
    <source>
        <dbReference type="Proteomes" id="UP000028875"/>
    </source>
</evidence>
<keyword evidence="4" id="KW-1185">Reference proteome</keyword>
<organism evidence="3 4">
    <name type="scientific">Virgibacillus massiliensis</name>
    <dbReference type="NCBI Taxonomy" id="1462526"/>
    <lineage>
        <taxon>Bacteria</taxon>
        <taxon>Bacillati</taxon>
        <taxon>Bacillota</taxon>
        <taxon>Bacilli</taxon>
        <taxon>Bacillales</taxon>
        <taxon>Bacillaceae</taxon>
        <taxon>Virgibacillus</taxon>
    </lineage>
</organism>